<evidence type="ECO:0000313" key="3">
    <source>
        <dbReference type="Proteomes" id="UP000194236"/>
    </source>
</evidence>
<name>A0A1Y3BK80_EURMA</name>
<feature type="region of interest" description="Disordered" evidence="1">
    <location>
        <begin position="50"/>
        <end position="79"/>
    </location>
</feature>
<feature type="non-terminal residue" evidence="2">
    <location>
        <position position="79"/>
    </location>
</feature>
<comment type="caution">
    <text evidence="2">The sequence shown here is derived from an EMBL/GenBank/DDBJ whole genome shotgun (WGS) entry which is preliminary data.</text>
</comment>
<reference evidence="2 3" key="1">
    <citation type="submission" date="2017-03" db="EMBL/GenBank/DDBJ databases">
        <title>Genome Survey of Euroglyphus maynei.</title>
        <authorList>
            <person name="Arlian L.G."/>
            <person name="Morgan M.S."/>
            <person name="Rider S.D."/>
        </authorList>
    </citation>
    <scope>NUCLEOTIDE SEQUENCE [LARGE SCALE GENOMIC DNA]</scope>
    <source>
        <strain evidence="2">Arlian Lab</strain>
        <tissue evidence="2">Whole body</tissue>
    </source>
</reference>
<gene>
    <name evidence="2" type="ORF">BLA29_014656</name>
</gene>
<evidence type="ECO:0000313" key="2">
    <source>
        <dbReference type="EMBL" id="OTF81242.1"/>
    </source>
</evidence>
<accession>A0A1Y3BK80</accession>
<sequence>MDDEQNEIDIVQTSTDELQPEKQQTKMNLSTESIEHKCKLRRKKSFSLGNLNNIDNNDSDAYFDDDNVEMDNEQYGSVE</sequence>
<evidence type="ECO:0000256" key="1">
    <source>
        <dbReference type="SAM" id="MobiDB-lite"/>
    </source>
</evidence>
<dbReference type="Proteomes" id="UP000194236">
    <property type="component" value="Unassembled WGS sequence"/>
</dbReference>
<protein>
    <submittedName>
        <fullName evidence="2">Uncharacterized protein</fullName>
    </submittedName>
</protein>
<dbReference type="OrthoDB" id="10680788at2759"/>
<dbReference type="EMBL" id="MUJZ01014615">
    <property type="protein sequence ID" value="OTF81242.1"/>
    <property type="molecule type" value="Genomic_DNA"/>
</dbReference>
<feature type="region of interest" description="Disordered" evidence="1">
    <location>
        <begin position="1"/>
        <end position="30"/>
    </location>
</feature>
<feature type="compositionally biased region" description="Acidic residues" evidence="1">
    <location>
        <begin position="57"/>
        <end position="72"/>
    </location>
</feature>
<dbReference type="AlphaFoldDB" id="A0A1Y3BK80"/>
<organism evidence="2 3">
    <name type="scientific">Euroglyphus maynei</name>
    <name type="common">Mayne's house dust mite</name>
    <dbReference type="NCBI Taxonomy" id="6958"/>
    <lineage>
        <taxon>Eukaryota</taxon>
        <taxon>Metazoa</taxon>
        <taxon>Ecdysozoa</taxon>
        <taxon>Arthropoda</taxon>
        <taxon>Chelicerata</taxon>
        <taxon>Arachnida</taxon>
        <taxon>Acari</taxon>
        <taxon>Acariformes</taxon>
        <taxon>Sarcoptiformes</taxon>
        <taxon>Astigmata</taxon>
        <taxon>Psoroptidia</taxon>
        <taxon>Analgoidea</taxon>
        <taxon>Pyroglyphidae</taxon>
        <taxon>Pyroglyphinae</taxon>
        <taxon>Euroglyphus</taxon>
    </lineage>
</organism>
<proteinExistence type="predicted"/>
<keyword evidence="3" id="KW-1185">Reference proteome</keyword>